<dbReference type="EMBL" id="CAJRAF010000002">
    <property type="protein sequence ID" value="CAG5001685.1"/>
    <property type="molecule type" value="Genomic_DNA"/>
</dbReference>
<dbReference type="EC" id="2.1.1.72" evidence="1"/>
<evidence type="ECO:0000256" key="5">
    <source>
        <dbReference type="ARBA" id="ARBA00047942"/>
    </source>
</evidence>
<feature type="domain" description="DNA methylase N-4/N-6" evidence="6">
    <location>
        <begin position="161"/>
        <end position="227"/>
    </location>
</feature>
<dbReference type="GO" id="GO:0032259">
    <property type="term" value="P:methylation"/>
    <property type="evidence" value="ECO:0007669"/>
    <property type="project" value="UniProtKB-KW"/>
</dbReference>
<evidence type="ECO:0000313" key="8">
    <source>
        <dbReference type="Proteomes" id="UP000680038"/>
    </source>
</evidence>
<sequence length="247" mass="29092">MPISHVEHCDNMEFMSRYPDKFFDLAIPDPPYFSGPEKRKFYGQQFSSIKVKRVDYPVTSTWGLPSDKTFEEIFRVSINQVVWGANYFPQLGPVHKTPRRNEFDEWLTDHPKGWIVWDKCNGTSSFNDYELAWTSFDLPTVIFRFMWLGMFQGKSIAEGHIQRGNKQNNQKRIHPTEKPFELYMWTFLNYCQPGFKILDPYLGSQSSRIVAHDMGFDYYGCEADITHFNSGCKRYDQHIRQLSLFSA</sequence>
<dbReference type="Proteomes" id="UP000680038">
    <property type="component" value="Unassembled WGS sequence"/>
</dbReference>
<evidence type="ECO:0000259" key="6">
    <source>
        <dbReference type="Pfam" id="PF01555"/>
    </source>
</evidence>
<dbReference type="PRINTS" id="PR00506">
    <property type="entry name" value="D21N6MTFRASE"/>
</dbReference>
<dbReference type="GO" id="GO:0008170">
    <property type="term" value="F:N-methyltransferase activity"/>
    <property type="evidence" value="ECO:0007669"/>
    <property type="project" value="InterPro"/>
</dbReference>
<comment type="caution">
    <text evidence="7">The sequence shown here is derived from an EMBL/GenBank/DDBJ whole genome shotgun (WGS) entry which is preliminary data.</text>
</comment>
<dbReference type="GO" id="GO:0003677">
    <property type="term" value="F:DNA binding"/>
    <property type="evidence" value="ECO:0007669"/>
    <property type="project" value="InterPro"/>
</dbReference>
<gene>
    <name evidence="7" type="ORF">DYBT9275_02720</name>
</gene>
<evidence type="ECO:0000256" key="4">
    <source>
        <dbReference type="ARBA" id="ARBA00022691"/>
    </source>
</evidence>
<evidence type="ECO:0000256" key="1">
    <source>
        <dbReference type="ARBA" id="ARBA00011900"/>
    </source>
</evidence>
<keyword evidence="2" id="KW-0489">Methyltransferase</keyword>
<evidence type="ECO:0000256" key="2">
    <source>
        <dbReference type="ARBA" id="ARBA00022603"/>
    </source>
</evidence>
<dbReference type="RefSeq" id="WP_215239303.1">
    <property type="nucleotide sequence ID" value="NZ_CAJRAF010000002.1"/>
</dbReference>
<organism evidence="7 8">
    <name type="scientific">Dyadobacter helix</name>
    <dbReference type="NCBI Taxonomy" id="2822344"/>
    <lineage>
        <taxon>Bacteria</taxon>
        <taxon>Pseudomonadati</taxon>
        <taxon>Bacteroidota</taxon>
        <taxon>Cytophagia</taxon>
        <taxon>Cytophagales</taxon>
        <taxon>Spirosomataceae</taxon>
        <taxon>Dyadobacter</taxon>
    </lineage>
</organism>
<dbReference type="InterPro" id="IPR002941">
    <property type="entry name" value="DNA_methylase_N4/N6"/>
</dbReference>
<evidence type="ECO:0000256" key="3">
    <source>
        <dbReference type="ARBA" id="ARBA00022679"/>
    </source>
</evidence>
<dbReference type="InterPro" id="IPR002295">
    <property type="entry name" value="N4/N6-MTase_EcoPI_Mod-like"/>
</dbReference>
<keyword evidence="3" id="KW-0808">Transferase</keyword>
<dbReference type="Gene3D" id="3.40.50.150">
    <property type="entry name" value="Vaccinia Virus protein VP39"/>
    <property type="match status" value="1"/>
</dbReference>
<reference evidence="7" key="1">
    <citation type="submission" date="2021-04" db="EMBL/GenBank/DDBJ databases">
        <authorList>
            <person name="Rodrigo-Torres L."/>
            <person name="Arahal R. D."/>
            <person name="Lucena T."/>
        </authorList>
    </citation>
    <scope>NUCLEOTIDE SEQUENCE</scope>
    <source>
        <strain evidence="7">CECT 9275</strain>
    </source>
</reference>
<protein>
    <recommendedName>
        <fullName evidence="1">site-specific DNA-methyltransferase (adenine-specific)</fullName>
        <ecNumber evidence="1">2.1.1.72</ecNumber>
    </recommendedName>
</protein>
<dbReference type="InterPro" id="IPR029063">
    <property type="entry name" value="SAM-dependent_MTases_sf"/>
</dbReference>
<proteinExistence type="predicted"/>
<dbReference type="AlphaFoldDB" id="A0A916NCF7"/>
<accession>A0A916NCF7</accession>
<keyword evidence="8" id="KW-1185">Reference proteome</keyword>
<dbReference type="SUPFAM" id="SSF53335">
    <property type="entry name" value="S-adenosyl-L-methionine-dependent methyltransferases"/>
    <property type="match status" value="1"/>
</dbReference>
<dbReference type="Pfam" id="PF01555">
    <property type="entry name" value="N6_N4_Mtase"/>
    <property type="match status" value="1"/>
</dbReference>
<evidence type="ECO:0000313" key="7">
    <source>
        <dbReference type="EMBL" id="CAG5001685.1"/>
    </source>
</evidence>
<keyword evidence="4" id="KW-0949">S-adenosyl-L-methionine</keyword>
<comment type="catalytic activity">
    <reaction evidence="5">
        <text>a 2'-deoxyadenosine in DNA + S-adenosyl-L-methionine = an N(6)-methyl-2'-deoxyadenosine in DNA + S-adenosyl-L-homocysteine + H(+)</text>
        <dbReference type="Rhea" id="RHEA:15197"/>
        <dbReference type="Rhea" id="RHEA-COMP:12418"/>
        <dbReference type="Rhea" id="RHEA-COMP:12419"/>
        <dbReference type="ChEBI" id="CHEBI:15378"/>
        <dbReference type="ChEBI" id="CHEBI:57856"/>
        <dbReference type="ChEBI" id="CHEBI:59789"/>
        <dbReference type="ChEBI" id="CHEBI:90615"/>
        <dbReference type="ChEBI" id="CHEBI:90616"/>
        <dbReference type="EC" id="2.1.1.72"/>
    </reaction>
</comment>
<dbReference type="GO" id="GO:0009007">
    <property type="term" value="F:site-specific DNA-methyltransferase (adenine-specific) activity"/>
    <property type="evidence" value="ECO:0007669"/>
    <property type="project" value="UniProtKB-EC"/>
</dbReference>
<name>A0A916NCF7_9BACT</name>